<dbReference type="InterPro" id="IPR000577">
    <property type="entry name" value="Carb_kinase_FGGY"/>
</dbReference>
<dbReference type="InterPro" id="IPR018485">
    <property type="entry name" value="FGGY_C"/>
</dbReference>
<dbReference type="PANTHER" id="PTHR43095:SF5">
    <property type="entry name" value="XYLULOSE KINASE"/>
    <property type="match status" value="1"/>
</dbReference>
<keyword evidence="2" id="KW-0119">Carbohydrate metabolism</keyword>
<feature type="region of interest" description="Disordered" evidence="5">
    <location>
        <begin position="446"/>
        <end position="466"/>
    </location>
</feature>
<keyword evidence="2" id="KW-0859">Xylose metabolism</keyword>
<dbReference type="PANTHER" id="PTHR43095">
    <property type="entry name" value="SUGAR KINASE"/>
    <property type="match status" value="1"/>
</dbReference>
<feature type="domain" description="Carbohydrate kinase FGGY C-terminal" evidence="7">
    <location>
        <begin position="346"/>
        <end position="432"/>
    </location>
</feature>
<name>A0ABU7RNJ8_9ACTN</name>
<keyword evidence="9" id="KW-1185">Reference proteome</keyword>
<proteinExistence type="inferred from homology"/>
<evidence type="ECO:0000259" key="6">
    <source>
        <dbReference type="Pfam" id="PF00370"/>
    </source>
</evidence>
<evidence type="ECO:0000256" key="5">
    <source>
        <dbReference type="SAM" id="MobiDB-lite"/>
    </source>
</evidence>
<dbReference type="EMBL" id="JAZGQK010000003">
    <property type="protein sequence ID" value="MEE6258019.1"/>
    <property type="molecule type" value="Genomic_DNA"/>
</dbReference>
<evidence type="ECO:0000313" key="9">
    <source>
        <dbReference type="Proteomes" id="UP001332243"/>
    </source>
</evidence>
<dbReference type="PIRSF" id="PIRSF000538">
    <property type="entry name" value="GlpK"/>
    <property type="match status" value="1"/>
</dbReference>
<feature type="domain" description="Carbohydrate kinase FGGY N-terminal" evidence="6">
    <location>
        <begin position="6"/>
        <end position="243"/>
    </location>
</feature>
<dbReference type="Proteomes" id="UP001332243">
    <property type="component" value="Unassembled WGS sequence"/>
</dbReference>
<reference evidence="8 9" key="1">
    <citation type="submission" date="2024-01" db="EMBL/GenBank/DDBJ databases">
        <title>Genome insights into Plantactinospora sonchi sp. nov.</title>
        <authorList>
            <person name="Wang L."/>
        </authorList>
    </citation>
    <scope>NUCLEOTIDE SEQUENCE [LARGE SCALE GENOMIC DNA]</scope>
    <source>
        <strain evidence="8 9">NEAU-QY2</strain>
    </source>
</reference>
<dbReference type="InterPro" id="IPR050406">
    <property type="entry name" value="FGGY_Carb_Kinase"/>
</dbReference>
<dbReference type="GO" id="GO:0016301">
    <property type="term" value="F:kinase activity"/>
    <property type="evidence" value="ECO:0007669"/>
    <property type="project" value="UniProtKB-KW"/>
</dbReference>
<dbReference type="SUPFAM" id="SSF53067">
    <property type="entry name" value="Actin-like ATPase domain"/>
    <property type="match status" value="2"/>
</dbReference>
<keyword evidence="3" id="KW-0808">Transferase</keyword>
<dbReference type="Gene3D" id="3.30.420.40">
    <property type="match status" value="2"/>
</dbReference>
<evidence type="ECO:0000256" key="4">
    <source>
        <dbReference type="ARBA" id="ARBA00022777"/>
    </source>
</evidence>
<dbReference type="InterPro" id="IPR043129">
    <property type="entry name" value="ATPase_NBD"/>
</dbReference>
<evidence type="ECO:0000313" key="8">
    <source>
        <dbReference type="EMBL" id="MEE6258019.1"/>
    </source>
</evidence>
<evidence type="ECO:0000256" key="2">
    <source>
        <dbReference type="ARBA" id="ARBA00022629"/>
    </source>
</evidence>
<dbReference type="Pfam" id="PF02782">
    <property type="entry name" value="FGGY_C"/>
    <property type="match status" value="1"/>
</dbReference>
<keyword evidence="4 8" id="KW-0418">Kinase</keyword>
<evidence type="ECO:0000256" key="1">
    <source>
        <dbReference type="ARBA" id="ARBA00009156"/>
    </source>
</evidence>
<evidence type="ECO:0000259" key="7">
    <source>
        <dbReference type="Pfam" id="PF02782"/>
    </source>
</evidence>
<comment type="caution">
    <text evidence="8">The sequence shown here is derived from an EMBL/GenBank/DDBJ whole genome shotgun (WGS) entry which is preliminary data.</text>
</comment>
<gene>
    <name evidence="8" type="ORF">V1633_05870</name>
</gene>
<organism evidence="8 9">
    <name type="scientific">Plantactinospora sonchi</name>
    <dbReference type="NCBI Taxonomy" id="1544735"/>
    <lineage>
        <taxon>Bacteria</taxon>
        <taxon>Bacillati</taxon>
        <taxon>Actinomycetota</taxon>
        <taxon>Actinomycetes</taxon>
        <taxon>Micromonosporales</taxon>
        <taxon>Micromonosporaceae</taxon>
        <taxon>Plantactinospora</taxon>
    </lineage>
</organism>
<accession>A0ABU7RNJ8</accession>
<dbReference type="RefSeq" id="WP_331213122.1">
    <property type="nucleotide sequence ID" value="NZ_JAZGQK010000003.1"/>
</dbReference>
<dbReference type="Pfam" id="PF00370">
    <property type="entry name" value="FGGY_N"/>
    <property type="match status" value="1"/>
</dbReference>
<evidence type="ECO:0000256" key="3">
    <source>
        <dbReference type="ARBA" id="ARBA00022679"/>
    </source>
</evidence>
<comment type="similarity">
    <text evidence="1">Belongs to the FGGY kinase family.</text>
</comment>
<dbReference type="CDD" id="cd07773">
    <property type="entry name" value="ASKHA_NBD_FGGY_FK"/>
    <property type="match status" value="1"/>
</dbReference>
<protein>
    <submittedName>
        <fullName evidence="8">FGGY family carbohydrate kinase</fullName>
    </submittedName>
</protein>
<sequence>MGASLLVGLDVGTTASKAVVFTDRGEPLSQASATTPWTTTRTGAELDATALLDSAVEALAGALAAAPPGPVVGLGVASMGESGVLLDRTGDPVGPVVAWHDTRDETELADLHARIGPETFARTTGLPLRHQWALTKHRWLLTHHPETRAAVRRLNIAEWVVRRLGGAEATEQSLASRTGWLRLDGRDWWPEALAWSEARASLMPEVVTAGTALGTVDPGTGLDRLTGATLTVCGHDHQVAAIGAGAVRPGDELDSCGTAEALVRSVPPGLAPETVARLVAAGVTVGWHALAGRWCLLGATTGGLVLQRVLAGLGLGAADLARIDVLAERVEPGRVEVRITDEGRSVVVPAGEPAEPAEIWRAALETVTDEIGVIHDAMSAYSGEHRDLVAVGGWSRSTALMAVKDRRLGRVRRSPVVEAGARGAALLAGLAAGVYDSVDDFPDAAGSTAGLHSRPGAGAATGTRVR</sequence>
<dbReference type="InterPro" id="IPR018484">
    <property type="entry name" value="FGGY_N"/>
</dbReference>